<keyword evidence="6" id="KW-0732">Signal</keyword>
<evidence type="ECO:0000256" key="6">
    <source>
        <dbReference type="SAM" id="SignalP"/>
    </source>
</evidence>
<dbReference type="Pfam" id="PF01565">
    <property type="entry name" value="FAD_binding_4"/>
    <property type="match status" value="1"/>
</dbReference>
<reference evidence="8 9" key="1">
    <citation type="submission" date="2017-04" db="EMBL/GenBank/DDBJ databases">
        <title>Draft genome sequence of Marssonina coronaria NL1: causal agent of apple blotch.</title>
        <authorList>
            <person name="Cheng Q."/>
        </authorList>
    </citation>
    <scope>NUCLEOTIDE SEQUENCE [LARGE SCALE GENOMIC DNA]</scope>
    <source>
        <strain evidence="8 9">NL1</strain>
    </source>
</reference>
<gene>
    <name evidence="8" type="ORF">B2J93_5758</name>
</gene>
<dbReference type="PANTHER" id="PTHR42973:SF39">
    <property type="entry name" value="FAD-BINDING PCMH-TYPE DOMAIN-CONTAINING PROTEIN"/>
    <property type="match status" value="1"/>
</dbReference>
<comment type="similarity">
    <text evidence="2">Belongs to the oxygen-dependent FAD-linked oxidoreductase family.</text>
</comment>
<keyword evidence="3" id="KW-0285">Flavoprotein</keyword>
<dbReference type="InParanoid" id="A0A218YWZ7"/>
<name>A0A218YWZ7_9HELO</name>
<evidence type="ECO:0000256" key="1">
    <source>
        <dbReference type="ARBA" id="ARBA00001974"/>
    </source>
</evidence>
<protein>
    <recommendedName>
        <fullName evidence="7">FAD-binding PCMH-type domain-containing protein</fullName>
    </recommendedName>
</protein>
<accession>A0A218YWZ7</accession>
<evidence type="ECO:0000256" key="4">
    <source>
        <dbReference type="ARBA" id="ARBA00022827"/>
    </source>
</evidence>
<feature type="domain" description="FAD-binding PCMH-type" evidence="7">
    <location>
        <begin position="62"/>
        <end position="232"/>
    </location>
</feature>
<dbReference type="Gene3D" id="3.30.465.10">
    <property type="match status" value="1"/>
</dbReference>
<dbReference type="GO" id="GO:0071949">
    <property type="term" value="F:FAD binding"/>
    <property type="evidence" value="ECO:0007669"/>
    <property type="project" value="InterPro"/>
</dbReference>
<evidence type="ECO:0000256" key="3">
    <source>
        <dbReference type="ARBA" id="ARBA00022630"/>
    </source>
</evidence>
<dbReference type="AlphaFoldDB" id="A0A218YWZ7"/>
<dbReference type="OrthoDB" id="407275at2759"/>
<dbReference type="InterPro" id="IPR050416">
    <property type="entry name" value="FAD-linked_Oxidoreductase"/>
</dbReference>
<keyword evidence="5" id="KW-0560">Oxidoreductase</keyword>
<evidence type="ECO:0000313" key="8">
    <source>
        <dbReference type="EMBL" id="OWP00188.1"/>
    </source>
</evidence>
<dbReference type="GO" id="GO:0016491">
    <property type="term" value="F:oxidoreductase activity"/>
    <property type="evidence" value="ECO:0007669"/>
    <property type="project" value="UniProtKB-KW"/>
</dbReference>
<dbReference type="Gene3D" id="3.40.462.20">
    <property type="match status" value="1"/>
</dbReference>
<dbReference type="PROSITE" id="PS51387">
    <property type="entry name" value="FAD_PCMH"/>
    <property type="match status" value="1"/>
</dbReference>
<dbReference type="InterPro" id="IPR012951">
    <property type="entry name" value="BBE"/>
</dbReference>
<feature type="signal peptide" evidence="6">
    <location>
        <begin position="1"/>
        <end position="24"/>
    </location>
</feature>
<dbReference type="InterPro" id="IPR006094">
    <property type="entry name" value="Oxid_FAD_bind_N"/>
</dbReference>
<keyword evidence="4" id="KW-0274">FAD</keyword>
<dbReference type="InterPro" id="IPR016169">
    <property type="entry name" value="FAD-bd_PCMH_sub2"/>
</dbReference>
<dbReference type="InterPro" id="IPR036318">
    <property type="entry name" value="FAD-bd_PCMH-like_sf"/>
</dbReference>
<comment type="caution">
    <text evidence="8">The sequence shown here is derived from an EMBL/GenBank/DDBJ whole genome shotgun (WGS) entry which is preliminary data.</text>
</comment>
<dbReference type="Pfam" id="PF08031">
    <property type="entry name" value="BBE"/>
    <property type="match status" value="1"/>
</dbReference>
<evidence type="ECO:0000313" key="9">
    <source>
        <dbReference type="Proteomes" id="UP000242519"/>
    </source>
</evidence>
<evidence type="ECO:0000256" key="2">
    <source>
        <dbReference type="ARBA" id="ARBA00005466"/>
    </source>
</evidence>
<comment type="cofactor">
    <cofactor evidence="1">
        <name>FAD</name>
        <dbReference type="ChEBI" id="CHEBI:57692"/>
    </cofactor>
</comment>
<dbReference type="STRING" id="503106.A0A218YWZ7"/>
<feature type="chain" id="PRO_5012035888" description="FAD-binding PCMH-type domain-containing protein" evidence="6">
    <location>
        <begin position="25"/>
        <end position="497"/>
    </location>
</feature>
<keyword evidence="9" id="KW-1185">Reference proteome</keyword>
<dbReference type="PANTHER" id="PTHR42973">
    <property type="entry name" value="BINDING OXIDOREDUCTASE, PUTATIVE (AFU_ORTHOLOGUE AFUA_1G17690)-RELATED"/>
    <property type="match status" value="1"/>
</dbReference>
<dbReference type="Proteomes" id="UP000242519">
    <property type="component" value="Unassembled WGS sequence"/>
</dbReference>
<dbReference type="InterPro" id="IPR016166">
    <property type="entry name" value="FAD-bd_PCMH"/>
</dbReference>
<organism evidence="8 9">
    <name type="scientific">Diplocarpon coronariae</name>
    <dbReference type="NCBI Taxonomy" id="2795749"/>
    <lineage>
        <taxon>Eukaryota</taxon>
        <taxon>Fungi</taxon>
        <taxon>Dikarya</taxon>
        <taxon>Ascomycota</taxon>
        <taxon>Pezizomycotina</taxon>
        <taxon>Leotiomycetes</taxon>
        <taxon>Helotiales</taxon>
        <taxon>Drepanopezizaceae</taxon>
        <taxon>Diplocarpon</taxon>
    </lineage>
</organism>
<evidence type="ECO:0000259" key="7">
    <source>
        <dbReference type="PROSITE" id="PS51387"/>
    </source>
</evidence>
<proteinExistence type="inferred from homology"/>
<sequence>MVHPPSFKRVLVNSILFLAPTISAQYPTALQTCLNEAGVKNITPLDSTWTDATTPWQLRLKDEVKPVGVAYPANVEQLASSLACARKNSVKVSALAGGHSFVAFGYGNPGNLVVSMAAFTNFSYDKSTKLFTMGGGSRVGPALKTLWDGHGRHFPHVRSARVGIAGSSIGGGFGTTSRLLGTAMDAIESVEYMLYNGTIVKAGAGSDLLFAAKGAGSSFGVLTSLTTKTWKPTYPTAINYTVDLGSLTIDTAINALLSVQEFATTEAPEELSLRWSLRSKYSFAGFYYGEPSTFDAIMKPLLDRLPKNATVTKNELDFWVLEDEAAAGINLPDGGSSPGRTFYTQSLAVSEDHLLTYDIVKALFQATIYDFKFEGLKASGYLDMWGGYSRKVSDSDDSYVHGKNLWLVRLDTNTANATSPWPAGAIDYARSVMKPFEDALVAAGAPLRGFGNYRDLELTLPEWSSRLYGDNFAKLKSLKAAYDPEGLFTNNAQSIPL</sequence>
<evidence type="ECO:0000256" key="5">
    <source>
        <dbReference type="ARBA" id="ARBA00023002"/>
    </source>
</evidence>
<dbReference type="EMBL" id="MZNU01000335">
    <property type="protein sequence ID" value="OWP00188.1"/>
    <property type="molecule type" value="Genomic_DNA"/>
</dbReference>
<dbReference type="SUPFAM" id="SSF56176">
    <property type="entry name" value="FAD-binding/transporter-associated domain-like"/>
    <property type="match status" value="1"/>
</dbReference>